<accession>A0A0F9CVD0</accession>
<evidence type="ECO:0000256" key="1">
    <source>
        <dbReference type="SAM" id="Phobius"/>
    </source>
</evidence>
<comment type="caution">
    <text evidence="2">The sequence shown here is derived from an EMBL/GenBank/DDBJ whole genome shotgun (WGS) entry which is preliminary data.</text>
</comment>
<name>A0A0F9CVD0_9ZZZZ</name>
<proteinExistence type="predicted"/>
<dbReference type="EMBL" id="LAZR01042404">
    <property type="protein sequence ID" value="KKL09611.1"/>
    <property type="molecule type" value="Genomic_DNA"/>
</dbReference>
<sequence length="206" mass="23815">GNLIPTEAGEQTITLPKIDFVPQETILGDNVSWSYTFNITSNILRMQYNDKTNRTTLVRFTVFNDTTNGLQQLFTAQSENNASVTITFNQAFANTTYITELFVKHTDFTNFTEKKMFYQFKGSGAIDLLGWTPTEQTSIKKWIAWIFLAVLGMLFSRRYMGIGMTSLIIFLWLFRQWNWIEVPNLIFGFVTLLVVVGWLVDAMRRN</sequence>
<gene>
    <name evidence="2" type="ORF">LCGC14_2564150</name>
</gene>
<dbReference type="AlphaFoldDB" id="A0A0F9CVD0"/>
<organism evidence="2">
    <name type="scientific">marine sediment metagenome</name>
    <dbReference type="NCBI Taxonomy" id="412755"/>
    <lineage>
        <taxon>unclassified sequences</taxon>
        <taxon>metagenomes</taxon>
        <taxon>ecological metagenomes</taxon>
    </lineage>
</organism>
<protein>
    <submittedName>
        <fullName evidence="2">Uncharacterized protein</fullName>
    </submittedName>
</protein>
<feature type="non-terminal residue" evidence="2">
    <location>
        <position position="1"/>
    </location>
</feature>
<reference evidence="2" key="1">
    <citation type="journal article" date="2015" name="Nature">
        <title>Complex archaea that bridge the gap between prokaryotes and eukaryotes.</title>
        <authorList>
            <person name="Spang A."/>
            <person name="Saw J.H."/>
            <person name="Jorgensen S.L."/>
            <person name="Zaremba-Niedzwiedzka K."/>
            <person name="Martijn J."/>
            <person name="Lind A.E."/>
            <person name="van Eijk R."/>
            <person name="Schleper C."/>
            <person name="Guy L."/>
            <person name="Ettema T.J."/>
        </authorList>
    </citation>
    <scope>NUCLEOTIDE SEQUENCE</scope>
</reference>
<keyword evidence="1" id="KW-1133">Transmembrane helix</keyword>
<feature type="transmembrane region" description="Helical" evidence="1">
    <location>
        <begin position="185"/>
        <end position="203"/>
    </location>
</feature>
<evidence type="ECO:0000313" key="2">
    <source>
        <dbReference type="EMBL" id="KKL09611.1"/>
    </source>
</evidence>
<keyword evidence="1" id="KW-0472">Membrane</keyword>
<feature type="transmembrane region" description="Helical" evidence="1">
    <location>
        <begin position="142"/>
        <end position="173"/>
    </location>
</feature>
<keyword evidence="1" id="KW-0812">Transmembrane</keyword>